<keyword evidence="3" id="KW-1185">Reference proteome</keyword>
<protein>
    <submittedName>
        <fullName evidence="2">Uncharacterized protein</fullName>
    </submittedName>
</protein>
<name>A0ABR3G478_9PEZI</name>
<dbReference type="EMBL" id="JBBBZM010000392">
    <property type="protein sequence ID" value="KAL0630756.1"/>
    <property type="molecule type" value="Genomic_DNA"/>
</dbReference>
<keyword evidence="1" id="KW-0732">Signal</keyword>
<feature type="signal peptide" evidence="1">
    <location>
        <begin position="1"/>
        <end position="21"/>
    </location>
</feature>
<evidence type="ECO:0000256" key="1">
    <source>
        <dbReference type="SAM" id="SignalP"/>
    </source>
</evidence>
<evidence type="ECO:0000313" key="3">
    <source>
        <dbReference type="Proteomes" id="UP001447188"/>
    </source>
</evidence>
<evidence type="ECO:0000313" key="2">
    <source>
        <dbReference type="EMBL" id="KAL0630756.1"/>
    </source>
</evidence>
<feature type="chain" id="PRO_5047130298" evidence="1">
    <location>
        <begin position="22"/>
        <end position="112"/>
    </location>
</feature>
<comment type="caution">
    <text evidence="2">The sequence shown here is derived from an EMBL/GenBank/DDBJ whole genome shotgun (WGS) entry which is preliminary data.</text>
</comment>
<organism evidence="2 3">
    <name type="scientific">Discina gigas</name>
    <dbReference type="NCBI Taxonomy" id="1032678"/>
    <lineage>
        <taxon>Eukaryota</taxon>
        <taxon>Fungi</taxon>
        <taxon>Dikarya</taxon>
        <taxon>Ascomycota</taxon>
        <taxon>Pezizomycotina</taxon>
        <taxon>Pezizomycetes</taxon>
        <taxon>Pezizales</taxon>
        <taxon>Discinaceae</taxon>
        <taxon>Discina</taxon>
    </lineage>
</organism>
<gene>
    <name evidence="2" type="ORF">Q9L58_010396</name>
</gene>
<accession>A0ABR3G478</accession>
<dbReference type="Proteomes" id="UP001447188">
    <property type="component" value="Unassembled WGS sequence"/>
</dbReference>
<reference evidence="2 3" key="1">
    <citation type="submission" date="2024-02" db="EMBL/GenBank/DDBJ databases">
        <title>Discinaceae phylogenomics.</title>
        <authorList>
            <person name="Dirks A.C."/>
            <person name="James T.Y."/>
        </authorList>
    </citation>
    <scope>NUCLEOTIDE SEQUENCE [LARGE SCALE GENOMIC DNA]</scope>
    <source>
        <strain evidence="2 3">ACD0624</strain>
    </source>
</reference>
<proteinExistence type="predicted"/>
<sequence length="112" mass="12730">MRNYTLINWLLIYDLAEFGLCEFPDIDSLITKIQEGSGTGPEMGLNIAFAHLENARAPPTDTDELKAFLNMLEKALDQTIGDEWEQLAGWRLNTNDTEHLLCKVKRIAKHLV</sequence>